<feature type="compositionally biased region" description="Polar residues" evidence="1">
    <location>
        <begin position="1"/>
        <end position="13"/>
    </location>
</feature>
<accession>A0A4Q9PE68</accession>
<gene>
    <name evidence="2" type="ORF">BD310DRAFT_982686</name>
</gene>
<dbReference type="AlphaFoldDB" id="A0A4Q9PE68"/>
<evidence type="ECO:0000313" key="2">
    <source>
        <dbReference type="EMBL" id="TBU51362.1"/>
    </source>
</evidence>
<dbReference type="EMBL" id="ML145335">
    <property type="protein sequence ID" value="TBU51362.1"/>
    <property type="molecule type" value="Genomic_DNA"/>
</dbReference>
<name>A0A4Q9PE68_9APHY</name>
<protein>
    <submittedName>
        <fullName evidence="2">Uncharacterized protein</fullName>
    </submittedName>
</protein>
<proteinExistence type="predicted"/>
<reference evidence="2 3" key="1">
    <citation type="submission" date="2019-01" db="EMBL/GenBank/DDBJ databases">
        <title>Draft genome sequences of three monokaryotic isolates of the white-rot basidiomycete fungus Dichomitus squalens.</title>
        <authorList>
            <consortium name="DOE Joint Genome Institute"/>
            <person name="Lopez S.C."/>
            <person name="Andreopoulos B."/>
            <person name="Pangilinan J."/>
            <person name="Lipzen A."/>
            <person name="Riley R."/>
            <person name="Ahrendt S."/>
            <person name="Ng V."/>
            <person name="Barry K."/>
            <person name="Daum C."/>
            <person name="Grigoriev I.V."/>
            <person name="Hilden K.S."/>
            <person name="Makela M.R."/>
            <person name="de Vries R.P."/>
        </authorList>
    </citation>
    <scope>NUCLEOTIDE SEQUENCE [LARGE SCALE GENOMIC DNA]</scope>
    <source>
        <strain evidence="2 3">CBS 464.89</strain>
    </source>
</reference>
<feature type="region of interest" description="Disordered" evidence="1">
    <location>
        <begin position="1"/>
        <end position="28"/>
    </location>
</feature>
<dbReference type="Proteomes" id="UP000292082">
    <property type="component" value="Unassembled WGS sequence"/>
</dbReference>
<evidence type="ECO:0000313" key="3">
    <source>
        <dbReference type="Proteomes" id="UP000292082"/>
    </source>
</evidence>
<evidence type="ECO:0000256" key="1">
    <source>
        <dbReference type="SAM" id="MobiDB-lite"/>
    </source>
</evidence>
<sequence>MSTVLAQTRTLASDHSAPAPGQGNVRKPLEGSAWQNGLMHLTKVIKIRSMLISLVNWMSVLL</sequence>
<organism evidence="2 3">
    <name type="scientific">Dichomitus squalens</name>
    <dbReference type="NCBI Taxonomy" id="114155"/>
    <lineage>
        <taxon>Eukaryota</taxon>
        <taxon>Fungi</taxon>
        <taxon>Dikarya</taxon>
        <taxon>Basidiomycota</taxon>
        <taxon>Agaricomycotina</taxon>
        <taxon>Agaricomycetes</taxon>
        <taxon>Polyporales</taxon>
        <taxon>Polyporaceae</taxon>
        <taxon>Dichomitus</taxon>
    </lineage>
</organism>
<keyword evidence="3" id="KW-1185">Reference proteome</keyword>